<dbReference type="PANTHER" id="PTHR13947:SF37">
    <property type="entry name" value="LD18367P"/>
    <property type="match status" value="1"/>
</dbReference>
<dbReference type="PROSITE" id="PS51186">
    <property type="entry name" value="GNAT"/>
    <property type="match status" value="1"/>
</dbReference>
<gene>
    <name evidence="3" type="ORF">RH857_06930</name>
</gene>
<evidence type="ECO:0000259" key="2">
    <source>
        <dbReference type="PROSITE" id="PS51186"/>
    </source>
</evidence>
<dbReference type="InterPro" id="IPR000182">
    <property type="entry name" value="GNAT_dom"/>
</dbReference>
<organism evidence="3 4">
    <name type="scientific">Nesterenkonia flava</name>
    <dbReference type="NCBI Taxonomy" id="469799"/>
    <lineage>
        <taxon>Bacteria</taxon>
        <taxon>Bacillati</taxon>
        <taxon>Actinomycetota</taxon>
        <taxon>Actinomycetes</taxon>
        <taxon>Micrococcales</taxon>
        <taxon>Micrococcaceae</taxon>
        <taxon>Nesterenkonia</taxon>
    </lineage>
</organism>
<protein>
    <submittedName>
        <fullName evidence="3">GNAT family N-acetyltransferase</fullName>
    </submittedName>
</protein>
<dbReference type="PANTHER" id="PTHR13947">
    <property type="entry name" value="GNAT FAMILY N-ACETYLTRANSFERASE"/>
    <property type="match status" value="1"/>
</dbReference>
<keyword evidence="1" id="KW-0808">Transferase</keyword>
<evidence type="ECO:0000313" key="4">
    <source>
        <dbReference type="Proteomes" id="UP001260872"/>
    </source>
</evidence>
<dbReference type="RefSeq" id="WP_310537245.1">
    <property type="nucleotide sequence ID" value="NZ_BAAAOC010000001.1"/>
</dbReference>
<accession>A0ABU1FT77</accession>
<dbReference type="InterPro" id="IPR050769">
    <property type="entry name" value="NAT_camello-type"/>
</dbReference>
<evidence type="ECO:0000313" key="3">
    <source>
        <dbReference type="EMBL" id="MDR5711868.1"/>
    </source>
</evidence>
<dbReference type="Pfam" id="PF00583">
    <property type="entry name" value="Acetyltransf_1"/>
    <property type="match status" value="1"/>
</dbReference>
<dbReference type="CDD" id="cd04301">
    <property type="entry name" value="NAT_SF"/>
    <property type="match status" value="1"/>
</dbReference>
<dbReference type="Gene3D" id="3.40.630.30">
    <property type="match status" value="1"/>
</dbReference>
<sequence>MSTQQQAAPTVPAHVNIRTARPEEYERIGQLTAAAYVQGGHLPASDPYMLELADTAARAELTTVLVAVLPDGSVAASATLTEYGAALAEVARPGEMEFRMLAVAPEHQGKGIARMLVRHIISIAEAREDISGIAICSLRSMTSAHALYRSEGFVTDPARDFHLQLPGKTMSFPFFLRKV</sequence>
<reference evidence="4" key="1">
    <citation type="submission" date="2023-07" db="EMBL/GenBank/DDBJ databases">
        <title>Description of three actinobacteria isolated from air of manufacturing shop in a pharmaceutical factory.</title>
        <authorList>
            <person name="Zhang D.-F."/>
        </authorList>
    </citation>
    <scope>NUCLEOTIDE SEQUENCE [LARGE SCALE GENOMIC DNA]</scope>
    <source>
        <strain evidence="4">CCTCC AB 207010</strain>
    </source>
</reference>
<name>A0ABU1FT77_9MICC</name>
<proteinExistence type="predicted"/>
<dbReference type="Proteomes" id="UP001260872">
    <property type="component" value="Unassembled WGS sequence"/>
</dbReference>
<evidence type="ECO:0000256" key="1">
    <source>
        <dbReference type="ARBA" id="ARBA00022679"/>
    </source>
</evidence>
<dbReference type="SUPFAM" id="SSF55729">
    <property type="entry name" value="Acyl-CoA N-acyltransferases (Nat)"/>
    <property type="match status" value="1"/>
</dbReference>
<dbReference type="EMBL" id="JAVKGT010000014">
    <property type="protein sequence ID" value="MDR5711868.1"/>
    <property type="molecule type" value="Genomic_DNA"/>
</dbReference>
<feature type="domain" description="N-acetyltransferase" evidence="2">
    <location>
        <begin position="15"/>
        <end position="175"/>
    </location>
</feature>
<comment type="caution">
    <text evidence="3">The sequence shown here is derived from an EMBL/GenBank/DDBJ whole genome shotgun (WGS) entry which is preliminary data.</text>
</comment>
<keyword evidence="4" id="KW-1185">Reference proteome</keyword>
<dbReference type="InterPro" id="IPR016181">
    <property type="entry name" value="Acyl_CoA_acyltransferase"/>
</dbReference>